<comment type="caution">
    <text evidence="1">The sequence shown here is derived from an EMBL/GenBank/DDBJ whole genome shotgun (WGS) entry which is preliminary data.</text>
</comment>
<dbReference type="EMBL" id="SAEB01000001">
    <property type="protein sequence ID" value="RVD89007.1"/>
    <property type="molecule type" value="Genomic_DNA"/>
</dbReference>
<dbReference type="OrthoDB" id="5374841at2759"/>
<organism evidence="1 2">
    <name type="scientific">Arthrobotrys flagrans</name>
    <name type="common">Nematode-trapping fungus</name>
    <name type="synonym">Trichothecium flagrans</name>
    <dbReference type="NCBI Taxonomy" id="97331"/>
    <lineage>
        <taxon>Eukaryota</taxon>
        <taxon>Fungi</taxon>
        <taxon>Dikarya</taxon>
        <taxon>Ascomycota</taxon>
        <taxon>Pezizomycotina</taxon>
        <taxon>Orbiliomycetes</taxon>
        <taxon>Orbiliales</taxon>
        <taxon>Orbiliaceae</taxon>
        <taxon>Arthrobotrys</taxon>
    </lineage>
</organism>
<name>A0A437ADY4_ARTFL</name>
<dbReference type="AlphaFoldDB" id="A0A437ADY4"/>
<sequence>MAEFLVSLNPANWPQSIPLHHTLLLENDSFRHIHIHEVNIHVSDNVLKLVRELRRWAVFGSIGFVVWKGWKWFSKKKKI</sequence>
<proteinExistence type="predicted"/>
<evidence type="ECO:0000313" key="1">
    <source>
        <dbReference type="EMBL" id="RVD89007.1"/>
    </source>
</evidence>
<dbReference type="Proteomes" id="UP000283090">
    <property type="component" value="Unassembled WGS sequence"/>
</dbReference>
<gene>
    <name evidence="1" type="ORF">DFL_000031</name>
</gene>
<dbReference type="RefSeq" id="XP_067494551.1">
    <property type="nucleotide sequence ID" value="XM_067631988.1"/>
</dbReference>
<keyword evidence="2" id="KW-1185">Reference proteome</keyword>
<dbReference type="VEuPathDB" id="FungiDB:DFL_000031"/>
<protein>
    <submittedName>
        <fullName evidence="1">Uncharacterized protein</fullName>
    </submittedName>
</protein>
<accession>A0A437ADY4</accession>
<dbReference type="GeneID" id="93582342"/>
<reference evidence="1 2" key="1">
    <citation type="submission" date="2019-01" db="EMBL/GenBank/DDBJ databases">
        <title>Intercellular communication is required for trap formation in the nematode-trapping fungus Duddingtonia flagrans.</title>
        <authorList>
            <person name="Youssar L."/>
            <person name="Wernet V."/>
            <person name="Hensel N."/>
            <person name="Hildebrandt H.-G."/>
            <person name="Fischer R."/>
        </authorList>
    </citation>
    <scope>NUCLEOTIDE SEQUENCE [LARGE SCALE GENOMIC DNA]</scope>
    <source>
        <strain evidence="1 2">CBS H-5679</strain>
    </source>
</reference>
<evidence type="ECO:0000313" key="2">
    <source>
        <dbReference type="Proteomes" id="UP000283090"/>
    </source>
</evidence>